<evidence type="ECO:0000259" key="2">
    <source>
        <dbReference type="PROSITE" id="PS51729"/>
    </source>
</evidence>
<dbReference type="PANTHER" id="PTHR31435:SF10">
    <property type="entry name" value="BSR4717 PROTEIN"/>
    <property type="match status" value="1"/>
</dbReference>
<keyword evidence="3" id="KW-0808">Transferase</keyword>
<sequence>MIEVKQFDRESKGFFKATEEEVEAGRMTYSWVNNDRIIIDHTEVNPAFRGKSVGNLMVQAAVEFARKAGIKIIPLCPFAKSVFDKTPDYHDVL</sequence>
<reference evidence="3 4" key="1">
    <citation type="journal article" date="2011" name="Stand. Genomic Sci.">
        <title>Complete genome sequence of the gliding freshwater bacterium Fluviicola taffensis type strain (RW262).</title>
        <authorList>
            <person name="Woyke T."/>
            <person name="Chertkov O."/>
            <person name="Lapidus A."/>
            <person name="Nolan M."/>
            <person name="Lucas S."/>
            <person name="Del Rio T.G."/>
            <person name="Tice H."/>
            <person name="Cheng J.F."/>
            <person name="Tapia R."/>
            <person name="Han C."/>
            <person name="Goodwin L."/>
            <person name="Pitluck S."/>
            <person name="Liolios K."/>
            <person name="Pagani I."/>
            <person name="Ivanova N."/>
            <person name="Huntemann M."/>
            <person name="Mavromatis K."/>
            <person name="Mikhailova N."/>
            <person name="Pati A."/>
            <person name="Chen A."/>
            <person name="Palaniappan K."/>
            <person name="Land M."/>
            <person name="Hauser L."/>
            <person name="Brambilla E.M."/>
            <person name="Rohde M."/>
            <person name="Mwirichia R."/>
            <person name="Sikorski J."/>
            <person name="Tindall B.J."/>
            <person name="Goker M."/>
            <person name="Bristow J."/>
            <person name="Eisen J.A."/>
            <person name="Markowitz V."/>
            <person name="Hugenholtz P."/>
            <person name="Klenk H.P."/>
            <person name="Kyrpides N.C."/>
        </authorList>
    </citation>
    <scope>NUCLEOTIDE SEQUENCE [LARGE SCALE GENOMIC DNA]</scope>
    <source>
        <strain evidence="4">DSM 16823 / RW262 / RW262</strain>
    </source>
</reference>
<evidence type="ECO:0000259" key="1">
    <source>
        <dbReference type="PROSITE" id="PS51186"/>
    </source>
</evidence>
<dbReference type="HOGENOM" id="CLU_132888_2_2_10"/>
<dbReference type="GO" id="GO:0016747">
    <property type="term" value="F:acyltransferase activity, transferring groups other than amino-acyl groups"/>
    <property type="evidence" value="ECO:0007669"/>
    <property type="project" value="InterPro"/>
</dbReference>
<dbReference type="PROSITE" id="PS51729">
    <property type="entry name" value="GNAT_YJDJ"/>
    <property type="match status" value="1"/>
</dbReference>
<dbReference type="Proteomes" id="UP000007463">
    <property type="component" value="Chromosome"/>
</dbReference>
<reference evidence="4" key="2">
    <citation type="submission" date="2011-02" db="EMBL/GenBank/DDBJ databases">
        <title>The complete genome of Fluviicola taffensis DSM 16823.</title>
        <authorList>
            <consortium name="US DOE Joint Genome Institute (JGI-PGF)"/>
            <person name="Lucas S."/>
            <person name="Copeland A."/>
            <person name="Lapidus A."/>
            <person name="Bruce D."/>
            <person name="Goodwin L."/>
            <person name="Pitluck S."/>
            <person name="Kyrpides N."/>
            <person name="Mavromatis K."/>
            <person name="Ivanova N."/>
            <person name="Mikhailova N."/>
            <person name="Pagani I."/>
            <person name="Chertkov O."/>
            <person name="Detter J.C."/>
            <person name="Han C."/>
            <person name="Tapia R."/>
            <person name="Land M."/>
            <person name="Hauser L."/>
            <person name="Markowitz V."/>
            <person name="Cheng J.-F."/>
            <person name="Hugenholtz P."/>
            <person name="Woyke T."/>
            <person name="Wu D."/>
            <person name="Tindall B."/>
            <person name="Pomrenke H.G."/>
            <person name="Brambilla E."/>
            <person name="Klenk H.-P."/>
            <person name="Eisen J.A."/>
        </authorList>
    </citation>
    <scope>NUCLEOTIDE SEQUENCE [LARGE SCALE GENOMIC DNA]</scope>
    <source>
        <strain evidence="4">DSM 16823 / RW262 / RW262</strain>
    </source>
</reference>
<dbReference type="PROSITE" id="PS51186">
    <property type="entry name" value="GNAT"/>
    <property type="match status" value="1"/>
</dbReference>
<dbReference type="Gene3D" id="3.40.630.30">
    <property type="match status" value="1"/>
</dbReference>
<dbReference type="Pfam" id="PF14542">
    <property type="entry name" value="Acetyltransf_CG"/>
    <property type="match status" value="1"/>
</dbReference>
<dbReference type="InterPro" id="IPR031165">
    <property type="entry name" value="GNAT_YJDJ"/>
</dbReference>
<accession>F2IGE9</accession>
<dbReference type="InterPro" id="IPR045057">
    <property type="entry name" value="Gcn5-rel_NAT"/>
</dbReference>
<dbReference type="CDD" id="cd04301">
    <property type="entry name" value="NAT_SF"/>
    <property type="match status" value="1"/>
</dbReference>
<dbReference type="KEGG" id="fte:Fluta_3849"/>
<evidence type="ECO:0000313" key="3">
    <source>
        <dbReference type="EMBL" id="AEA45815.1"/>
    </source>
</evidence>
<name>F2IGE9_FLUTR</name>
<dbReference type="InterPro" id="IPR016181">
    <property type="entry name" value="Acyl_CoA_acyltransferase"/>
</dbReference>
<feature type="domain" description="N-acetyltransferase" evidence="1">
    <location>
        <begin position="1"/>
        <end position="93"/>
    </location>
</feature>
<protein>
    <submittedName>
        <fullName evidence="3">GCN5-related N-acetyltransferase</fullName>
    </submittedName>
</protein>
<dbReference type="InterPro" id="IPR000182">
    <property type="entry name" value="GNAT_dom"/>
</dbReference>
<proteinExistence type="predicted"/>
<dbReference type="RefSeq" id="WP_013688573.1">
    <property type="nucleotide sequence ID" value="NC_015321.1"/>
</dbReference>
<dbReference type="SUPFAM" id="SSF55729">
    <property type="entry name" value="Acyl-CoA N-acyltransferases (Nat)"/>
    <property type="match status" value="1"/>
</dbReference>
<dbReference type="PANTHER" id="PTHR31435">
    <property type="entry name" value="PROTEIN NATD1"/>
    <property type="match status" value="1"/>
</dbReference>
<dbReference type="STRING" id="755732.Fluta_3849"/>
<dbReference type="EMBL" id="CP002542">
    <property type="protein sequence ID" value="AEA45815.1"/>
    <property type="molecule type" value="Genomic_DNA"/>
</dbReference>
<gene>
    <name evidence="3" type="ordered locus">Fluta_3849</name>
</gene>
<organism evidence="3 4">
    <name type="scientific">Fluviicola taffensis (strain DSM 16823 / NCIMB 13979 / RW262)</name>
    <dbReference type="NCBI Taxonomy" id="755732"/>
    <lineage>
        <taxon>Bacteria</taxon>
        <taxon>Pseudomonadati</taxon>
        <taxon>Bacteroidota</taxon>
        <taxon>Flavobacteriia</taxon>
        <taxon>Flavobacteriales</taxon>
        <taxon>Crocinitomicaceae</taxon>
        <taxon>Fluviicola</taxon>
    </lineage>
</organism>
<dbReference type="eggNOG" id="COG2388">
    <property type="taxonomic scope" value="Bacteria"/>
</dbReference>
<feature type="domain" description="N-acetyltransferase" evidence="2">
    <location>
        <begin position="7"/>
        <end position="93"/>
    </location>
</feature>
<dbReference type="AlphaFoldDB" id="F2IGE9"/>
<keyword evidence="4" id="KW-1185">Reference proteome</keyword>
<evidence type="ECO:0000313" key="4">
    <source>
        <dbReference type="Proteomes" id="UP000007463"/>
    </source>
</evidence>